<comment type="caution">
    <text evidence="1">The sequence shown here is derived from an EMBL/GenBank/DDBJ whole genome shotgun (WGS) entry which is preliminary data.</text>
</comment>
<name>A0ABD6EIS9_9BILA</name>
<dbReference type="EMBL" id="JBGFUD010001374">
    <property type="protein sequence ID" value="MFH4976200.1"/>
    <property type="molecule type" value="Genomic_DNA"/>
</dbReference>
<dbReference type="AlphaFoldDB" id="A0ABD6EIS9"/>
<evidence type="ECO:0000313" key="2">
    <source>
        <dbReference type="Proteomes" id="UP001608902"/>
    </source>
</evidence>
<dbReference type="Gene3D" id="2.60.40.3330">
    <property type="match status" value="1"/>
</dbReference>
<sequence>MPLSVGPTADVDNQVISVRLLHLKSLFENHAFQMNSVYKLIDPDDKMGFTVVENEDGIFNVEGCGSDFDWIPGLKNSPEVYIGVHHFCKSPSGSFLKVLPPFRHFVPSTYHYHITSPIELD</sequence>
<dbReference type="InterPro" id="IPR038479">
    <property type="entry name" value="Transthyretin-like_sf"/>
</dbReference>
<evidence type="ECO:0000313" key="1">
    <source>
        <dbReference type="EMBL" id="MFH4976200.1"/>
    </source>
</evidence>
<reference evidence="1 2" key="1">
    <citation type="submission" date="2024-08" db="EMBL/GenBank/DDBJ databases">
        <title>Gnathostoma spinigerum genome.</title>
        <authorList>
            <person name="Gonzalez-Bertolin B."/>
            <person name="Monzon S."/>
            <person name="Zaballos A."/>
            <person name="Jimenez P."/>
            <person name="Dekumyoy P."/>
            <person name="Varona S."/>
            <person name="Cuesta I."/>
            <person name="Sumanam S."/>
            <person name="Adisakwattana P."/>
            <person name="Gasser R.B."/>
            <person name="Hernandez-Gonzalez A."/>
            <person name="Young N.D."/>
            <person name="Perteguer M.J."/>
        </authorList>
    </citation>
    <scope>NUCLEOTIDE SEQUENCE [LARGE SCALE GENOMIC DNA]</scope>
    <source>
        <strain evidence="1">AL3</strain>
        <tissue evidence="1">Liver</tissue>
    </source>
</reference>
<proteinExistence type="predicted"/>
<organism evidence="1 2">
    <name type="scientific">Gnathostoma spinigerum</name>
    <dbReference type="NCBI Taxonomy" id="75299"/>
    <lineage>
        <taxon>Eukaryota</taxon>
        <taxon>Metazoa</taxon>
        <taxon>Ecdysozoa</taxon>
        <taxon>Nematoda</taxon>
        <taxon>Chromadorea</taxon>
        <taxon>Rhabditida</taxon>
        <taxon>Spirurina</taxon>
        <taxon>Gnathostomatomorpha</taxon>
        <taxon>Gnathostomatoidea</taxon>
        <taxon>Gnathostomatidae</taxon>
        <taxon>Gnathostoma</taxon>
    </lineage>
</organism>
<keyword evidence="2" id="KW-1185">Reference proteome</keyword>
<protein>
    <submittedName>
        <fullName evidence="1">Uncharacterized protein</fullName>
    </submittedName>
</protein>
<accession>A0ABD6EIS9</accession>
<gene>
    <name evidence="1" type="ORF">AB6A40_002909</name>
</gene>
<dbReference type="Proteomes" id="UP001608902">
    <property type="component" value="Unassembled WGS sequence"/>
</dbReference>